<dbReference type="AlphaFoldDB" id="A0A5J5J7P1"/>
<name>A0A5J5J7P1_9MICO</name>
<sequence>MNTASIPPVPDAAPARLPELSDVRIDAMEDALFADIARERGRSATRRRRVWLGAGAAAAVIVVAAVIAPTVVGLVSPSSSTSSTIASAPVPLSDSAAQSEIAKDAAGVAGSSALPGANTAVDPQVITTASATIAVEDVATGAQRVGAAATALGGSVESTTIGQSGVVFPMGGAADSIPVAPSPDGGWVTVRVPSDQLSALIAQLPGIGEVTASSITRQDVTDQTIDLQARIDASQVSIDRLTQLMAQATSTADLIAAESALAERQATLESYQQQLSYLSGQVEMSTLTVNLTAKNTAVTADPAGFGDGVAAGWNGLVATLNGIVIAVGFLIPWIAVIAVIAAVVWAIVSIVRRVRSRRNTRPSAEEPARGQPGD</sequence>
<keyword evidence="1" id="KW-0472">Membrane</keyword>
<dbReference type="Proteomes" id="UP000325827">
    <property type="component" value="Unassembled WGS sequence"/>
</dbReference>
<dbReference type="OrthoDB" id="186919at2"/>
<proteinExistence type="predicted"/>
<organism evidence="3 4">
    <name type="scientific">Microbacterium rhizomatis</name>
    <dbReference type="NCBI Taxonomy" id="1631477"/>
    <lineage>
        <taxon>Bacteria</taxon>
        <taxon>Bacillati</taxon>
        <taxon>Actinomycetota</taxon>
        <taxon>Actinomycetes</taxon>
        <taxon>Micrococcales</taxon>
        <taxon>Microbacteriaceae</taxon>
        <taxon>Microbacterium</taxon>
    </lineage>
</organism>
<keyword evidence="1" id="KW-1133">Transmembrane helix</keyword>
<feature type="transmembrane region" description="Helical" evidence="1">
    <location>
        <begin position="323"/>
        <end position="351"/>
    </location>
</feature>
<evidence type="ECO:0000256" key="1">
    <source>
        <dbReference type="SAM" id="Phobius"/>
    </source>
</evidence>
<feature type="domain" description="DUF4349" evidence="2">
    <location>
        <begin position="124"/>
        <end position="345"/>
    </location>
</feature>
<evidence type="ECO:0000313" key="3">
    <source>
        <dbReference type="EMBL" id="KAA9110803.1"/>
    </source>
</evidence>
<evidence type="ECO:0000259" key="2">
    <source>
        <dbReference type="Pfam" id="PF14257"/>
    </source>
</evidence>
<accession>A0A5J5J7P1</accession>
<dbReference type="InterPro" id="IPR025645">
    <property type="entry name" value="DUF4349"/>
</dbReference>
<keyword evidence="4" id="KW-1185">Reference proteome</keyword>
<comment type="caution">
    <text evidence="3">The sequence shown here is derived from an EMBL/GenBank/DDBJ whole genome shotgun (WGS) entry which is preliminary data.</text>
</comment>
<dbReference type="Pfam" id="PF14257">
    <property type="entry name" value="DUF4349"/>
    <property type="match status" value="1"/>
</dbReference>
<dbReference type="EMBL" id="VYSA01000001">
    <property type="protein sequence ID" value="KAA9110803.1"/>
    <property type="molecule type" value="Genomic_DNA"/>
</dbReference>
<keyword evidence="1" id="KW-0812">Transmembrane</keyword>
<reference evidence="4" key="1">
    <citation type="submission" date="2019-09" db="EMBL/GenBank/DDBJ databases">
        <title>Mumia zhuanghuii sp. nov. isolated from the intestinal contents of plateau pika (Ochotona curzoniae) in the Qinghai-Tibet plateau of China.</title>
        <authorList>
            <person name="Tian Z."/>
        </authorList>
    </citation>
    <scope>NUCLEOTIDE SEQUENCE [LARGE SCALE GENOMIC DNA]</scope>
    <source>
        <strain evidence="4">JCM 30598</strain>
    </source>
</reference>
<dbReference type="RefSeq" id="WP_150447576.1">
    <property type="nucleotide sequence ID" value="NZ_VYSA01000001.1"/>
</dbReference>
<feature type="transmembrane region" description="Helical" evidence="1">
    <location>
        <begin position="50"/>
        <end position="75"/>
    </location>
</feature>
<protein>
    <submittedName>
        <fullName evidence="3">DUF4349 domain-containing protein</fullName>
    </submittedName>
</protein>
<evidence type="ECO:0000313" key="4">
    <source>
        <dbReference type="Proteomes" id="UP000325827"/>
    </source>
</evidence>
<gene>
    <name evidence="3" type="ORF">F6B43_03975</name>
</gene>